<dbReference type="Proteomes" id="UP001283361">
    <property type="component" value="Unassembled WGS sequence"/>
</dbReference>
<evidence type="ECO:0000313" key="2">
    <source>
        <dbReference type="EMBL" id="KAK3766749.1"/>
    </source>
</evidence>
<dbReference type="AlphaFoldDB" id="A0AAE0ZC93"/>
<comment type="caution">
    <text evidence="2">The sequence shown here is derived from an EMBL/GenBank/DDBJ whole genome shotgun (WGS) entry which is preliminary data.</text>
</comment>
<keyword evidence="3" id="KW-1185">Reference proteome</keyword>
<organism evidence="2 3">
    <name type="scientific">Elysia crispata</name>
    <name type="common">lettuce slug</name>
    <dbReference type="NCBI Taxonomy" id="231223"/>
    <lineage>
        <taxon>Eukaryota</taxon>
        <taxon>Metazoa</taxon>
        <taxon>Spiralia</taxon>
        <taxon>Lophotrochozoa</taxon>
        <taxon>Mollusca</taxon>
        <taxon>Gastropoda</taxon>
        <taxon>Heterobranchia</taxon>
        <taxon>Euthyneura</taxon>
        <taxon>Panpulmonata</taxon>
        <taxon>Sacoglossa</taxon>
        <taxon>Placobranchoidea</taxon>
        <taxon>Plakobranchidae</taxon>
        <taxon>Elysia</taxon>
    </lineage>
</organism>
<dbReference type="EMBL" id="JAWDGP010004196">
    <property type="protein sequence ID" value="KAK3766749.1"/>
    <property type="molecule type" value="Genomic_DNA"/>
</dbReference>
<reference evidence="2" key="1">
    <citation type="journal article" date="2023" name="G3 (Bethesda)">
        <title>A reference genome for the long-term kleptoplast-retaining sea slug Elysia crispata morphotype clarki.</title>
        <authorList>
            <person name="Eastman K.E."/>
            <person name="Pendleton A.L."/>
            <person name="Shaikh M.A."/>
            <person name="Suttiyut T."/>
            <person name="Ogas R."/>
            <person name="Tomko P."/>
            <person name="Gavelis G."/>
            <person name="Widhalm J.R."/>
            <person name="Wisecaver J.H."/>
        </authorList>
    </citation>
    <scope>NUCLEOTIDE SEQUENCE</scope>
    <source>
        <strain evidence="2">ECLA1</strain>
    </source>
</reference>
<evidence type="ECO:0000313" key="3">
    <source>
        <dbReference type="Proteomes" id="UP001283361"/>
    </source>
</evidence>
<feature type="region of interest" description="Disordered" evidence="1">
    <location>
        <begin position="49"/>
        <end position="72"/>
    </location>
</feature>
<sequence length="72" mass="7951">MNVRVSARSRITHQLGKLMGANVTSLDHWPEVVSLCLTSAHCLEPVRNISSENTLPPSNPIRLPSAKHHPFT</sequence>
<proteinExistence type="predicted"/>
<accession>A0AAE0ZC93</accession>
<evidence type="ECO:0000256" key="1">
    <source>
        <dbReference type="SAM" id="MobiDB-lite"/>
    </source>
</evidence>
<name>A0AAE0ZC93_9GAST</name>
<protein>
    <submittedName>
        <fullName evidence="2">Uncharacterized protein</fullName>
    </submittedName>
</protein>
<gene>
    <name evidence="2" type="ORF">RRG08_047272</name>
</gene>